<keyword evidence="1" id="KW-0472">Membrane</keyword>
<proteinExistence type="predicted"/>
<dbReference type="CDD" id="cd09911">
    <property type="entry name" value="Lin0431_like"/>
    <property type="match status" value="1"/>
</dbReference>
<keyword evidence="3" id="KW-1185">Reference proteome</keyword>
<dbReference type="Gene3D" id="2.60.320.10">
    <property type="entry name" value="N-utilization substance G protein NusG, insert domain"/>
    <property type="match status" value="1"/>
</dbReference>
<organism evidence="2 3">
    <name type="scientific">Lachnospira hominis</name>
    <name type="common">ex Liu et al. 2021</name>
    <dbReference type="NCBI Taxonomy" id="2763051"/>
    <lineage>
        <taxon>Bacteria</taxon>
        <taxon>Bacillati</taxon>
        <taxon>Bacillota</taxon>
        <taxon>Clostridia</taxon>
        <taxon>Lachnospirales</taxon>
        <taxon>Lachnospiraceae</taxon>
        <taxon>Lachnospira</taxon>
    </lineage>
</organism>
<reference evidence="2 3" key="1">
    <citation type="submission" date="2020-08" db="EMBL/GenBank/DDBJ databases">
        <title>Genome public.</title>
        <authorList>
            <person name="Liu C."/>
            <person name="Sun Q."/>
        </authorList>
    </citation>
    <scope>NUCLEOTIDE SEQUENCE [LARGE SCALE GENOMIC DNA]</scope>
    <source>
        <strain evidence="2 3">NSJ-43</strain>
    </source>
</reference>
<sequence length="125" mass="13567">MEKKKIKRDIMLISTLIIVCAAAFLIINFVVKKDGITAVVKVDGNIVYMLPLDKNASVTVEGYQGGSNTVVIENGTVYMKDADCPDKLCEKTGKINKNGETIVCLPHRVVVEIQGGEGNVDSLVR</sequence>
<dbReference type="Pfam" id="PF07009">
    <property type="entry name" value="NusG_II"/>
    <property type="match status" value="1"/>
</dbReference>
<evidence type="ECO:0000313" key="2">
    <source>
        <dbReference type="EMBL" id="MBC5679859.1"/>
    </source>
</evidence>
<accession>A0ABR7FXF2</accession>
<gene>
    <name evidence="2" type="ORF">H8S01_02645</name>
</gene>
<feature type="transmembrane region" description="Helical" evidence="1">
    <location>
        <begin position="12"/>
        <end position="31"/>
    </location>
</feature>
<keyword evidence="1" id="KW-1133">Transmembrane helix</keyword>
<comment type="caution">
    <text evidence="2">The sequence shown here is derived from an EMBL/GenBank/DDBJ whole genome shotgun (WGS) entry which is preliminary data.</text>
</comment>
<evidence type="ECO:0000313" key="3">
    <source>
        <dbReference type="Proteomes" id="UP000628463"/>
    </source>
</evidence>
<dbReference type="Proteomes" id="UP000628463">
    <property type="component" value="Unassembled WGS sequence"/>
</dbReference>
<keyword evidence="1" id="KW-0812">Transmembrane</keyword>
<evidence type="ECO:0000256" key="1">
    <source>
        <dbReference type="SAM" id="Phobius"/>
    </source>
</evidence>
<protein>
    <submittedName>
        <fullName evidence="2">NusG domain II-containing protein</fullName>
    </submittedName>
</protein>
<name>A0ABR7FXF2_9FIRM</name>
<dbReference type="RefSeq" id="WP_186836084.1">
    <property type="nucleotide sequence ID" value="NZ_JACOPD010000002.1"/>
</dbReference>
<dbReference type="InterPro" id="IPR038690">
    <property type="entry name" value="NusG_2_sf"/>
</dbReference>
<dbReference type="EMBL" id="JACOPD010000002">
    <property type="protein sequence ID" value="MBC5679859.1"/>
    <property type="molecule type" value="Genomic_DNA"/>
</dbReference>